<keyword evidence="2" id="KW-1185">Reference proteome</keyword>
<name>A0ABQ4TJA1_9HYPH</name>
<reference evidence="1" key="2">
    <citation type="submission" date="2021-08" db="EMBL/GenBank/DDBJ databases">
        <authorList>
            <person name="Tani A."/>
            <person name="Ola A."/>
            <person name="Ogura Y."/>
            <person name="Katsura K."/>
            <person name="Hayashi T."/>
        </authorList>
    </citation>
    <scope>NUCLEOTIDE SEQUENCE</scope>
    <source>
        <strain evidence="1">DSM 23674</strain>
    </source>
</reference>
<proteinExistence type="predicted"/>
<comment type="caution">
    <text evidence="1">The sequence shown here is derived from an EMBL/GenBank/DDBJ whole genome shotgun (WGS) entry which is preliminary data.</text>
</comment>
<dbReference type="Proteomes" id="UP001055101">
    <property type="component" value="Unassembled WGS sequence"/>
</dbReference>
<protein>
    <submittedName>
        <fullName evidence="1">Uncharacterized protein</fullName>
    </submittedName>
</protein>
<gene>
    <name evidence="1" type="ORF">EKPJFOCH_1080</name>
</gene>
<reference evidence="1" key="1">
    <citation type="journal article" date="2021" name="Front. Microbiol.">
        <title>Comprehensive Comparative Genomics and Phenotyping of Methylobacterium Species.</title>
        <authorList>
            <person name="Alessa O."/>
            <person name="Ogura Y."/>
            <person name="Fujitani Y."/>
            <person name="Takami H."/>
            <person name="Hayashi T."/>
            <person name="Sahin N."/>
            <person name="Tani A."/>
        </authorList>
    </citation>
    <scope>NUCLEOTIDE SEQUENCE</scope>
    <source>
        <strain evidence="1">DSM 23674</strain>
    </source>
</reference>
<organism evidence="1 2">
    <name type="scientific">Methylobacterium thuringiense</name>
    <dbReference type="NCBI Taxonomy" id="1003091"/>
    <lineage>
        <taxon>Bacteria</taxon>
        <taxon>Pseudomonadati</taxon>
        <taxon>Pseudomonadota</taxon>
        <taxon>Alphaproteobacteria</taxon>
        <taxon>Hyphomicrobiales</taxon>
        <taxon>Methylobacteriaceae</taxon>
        <taxon>Methylobacterium</taxon>
    </lineage>
</organism>
<accession>A0ABQ4TJA1</accession>
<dbReference type="RefSeq" id="WP_238231024.1">
    <property type="nucleotide sequence ID" value="NZ_BPRA01000004.1"/>
</dbReference>
<evidence type="ECO:0000313" key="1">
    <source>
        <dbReference type="EMBL" id="GJE54602.1"/>
    </source>
</evidence>
<sequence>MAGSADARVYLRKTDQNGAVTETFSPPDQLIAAAPIAVRGVIAPTATHLANRAVASHTAVANTNYTVLASDVHVGFASLTASRVVTLCDVDTYPLGQDLVIGDETGACSDAIRITVQIGGGTGDSIPQQSDGIIVLAYPYASVRLRRGAANIWLIV</sequence>
<evidence type="ECO:0000313" key="2">
    <source>
        <dbReference type="Proteomes" id="UP001055101"/>
    </source>
</evidence>
<dbReference type="EMBL" id="BPRA01000004">
    <property type="protein sequence ID" value="GJE54602.1"/>
    <property type="molecule type" value="Genomic_DNA"/>
</dbReference>